<feature type="domain" description="NADP-dependent oxidoreductase" evidence="4">
    <location>
        <begin position="20"/>
        <end position="215"/>
    </location>
</feature>
<feature type="domain" description="NADP-dependent oxidoreductase" evidence="4">
    <location>
        <begin position="228"/>
        <end position="296"/>
    </location>
</feature>
<dbReference type="PANTHER" id="PTHR11732">
    <property type="entry name" value="ALDO/KETO REDUCTASE"/>
    <property type="match status" value="1"/>
</dbReference>
<evidence type="ECO:0000256" key="1">
    <source>
        <dbReference type="PIRSR" id="PIRSR000097-1"/>
    </source>
</evidence>
<comment type="caution">
    <text evidence="5">The sequence shown here is derived from an EMBL/GenBank/DDBJ whole genome shotgun (WGS) entry which is preliminary data.</text>
</comment>
<keyword evidence="6" id="KW-1185">Reference proteome</keyword>
<dbReference type="PROSITE" id="PS00798">
    <property type="entry name" value="ALDOKETO_REDUCTASE_1"/>
    <property type="match status" value="1"/>
</dbReference>
<feature type="site" description="Lowers pKa of active site Tyr" evidence="3">
    <location>
        <position position="91"/>
    </location>
</feature>
<sequence length="317" mass="36093">MTANAVPHVKLSSGLHLPMMGLGTSQFVNHQGASVPNLKGTREAVEYAIDIGYRHVDTAYSYGNEAEIGTAIRNKIQQGVIKREDLIVTTKLFHNLHRADVNNVDFRTPDLVLGSIKKSLKNLQLDYVDLYLIHAPMSYQFIVSDEKIGYVTDANGNRLYDTVDHADTWKALEELVDLGLAKSIGVSNFNIRQLQHLLDNCRIKPAVNQVENHAYLMQPQLWNKTKEELVLTEDPIVGEVAKRHSKSPTQVLIRYMIERGRVVIPRSTNPVHIKENFEIFDFEMSKSEMSKLDGLDRNLRFFPFTQFKDAPQFPFND</sequence>
<dbReference type="OrthoDB" id="416253at2759"/>
<dbReference type="InterPro" id="IPR036812">
    <property type="entry name" value="NAD(P)_OxRdtase_dom_sf"/>
</dbReference>
<dbReference type="InterPro" id="IPR023210">
    <property type="entry name" value="NADP_OxRdtase_dom"/>
</dbReference>
<dbReference type="EMBL" id="MTYJ01000122">
    <property type="protein sequence ID" value="OQV13516.1"/>
    <property type="molecule type" value="Genomic_DNA"/>
</dbReference>
<dbReference type="PRINTS" id="PR00069">
    <property type="entry name" value="ALDKETRDTASE"/>
</dbReference>
<accession>A0A1W0WE80</accession>
<dbReference type="Pfam" id="PF00248">
    <property type="entry name" value="Aldo_ket_red"/>
    <property type="match status" value="2"/>
</dbReference>
<dbReference type="Gene3D" id="3.20.20.100">
    <property type="entry name" value="NADP-dependent oxidoreductase domain"/>
    <property type="match status" value="1"/>
</dbReference>
<dbReference type="Proteomes" id="UP000192578">
    <property type="component" value="Unassembled WGS sequence"/>
</dbReference>
<proteinExistence type="predicted"/>
<protein>
    <submittedName>
        <fullName evidence="5">Aldo-keto reductase family 1 member C1-like protein</fullName>
    </submittedName>
</protein>
<evidence type="ECO:0000256" key="3">
    <source>
        <dbReference type="PIRSR" id="PIRSR000097-3"/>
    </source>
</evidence>
<evidence type="ECO:0000313" key="5">
    <source>
        <dbReference type="EMBL" id="OQV13516.1"/>
    </source>
</evidence>
<gene>
    <name evidence="5" type="ORF">BV898_12263</name>
</gene>
<evidence type="ECO:0000259" key="4">
    <source>
        <dbReference type="Pfam" id="PF00248"/>
    </source>
</evidence>
<feature type="binding site" evidence="2">
    <location>
        <position position="134"/>
    </location>
    <ligand>
        <name>substrate</name>
    </ligand>
</feature>
<dbReference type="AlphaFoldDB" id="A0A1W0WE80"/>
<dbReference type="GO" id="GO:0016491">
    <property type="term" value="F:oxidoreductase activity"/>
    <property type="evidence" value="ECO:0007669"/>
    <property type="project" value="InterPro"/>
</dbReference>
<feature type="active site" description="Proton donor" evidence="1">
    <location>
        <position position="62"/>
    </location>
</feature>
<dbReference type="PROSITE" id="PS00062">
    <property type="entry name" value="ALDOKETO_REDUCTASE_2"/>
    <property type="match status" value="1"/>
</dbReference>
<dbReference type="InterPro" id="IPR020471">
    <property type="entry name" value="AKR"/>
</dbReference>
<dbReference type="PIRSF" id="PIRSF000097">
    <property type="entry name" value="AKR"/>
    <property type="match status" value="1"/>
</dbReference>
<name>A0A1W0WE80_HYPEX</name>
<evidence type="ECO:0000313" key="6">
    <source>
        <dbReference type="Proteomes" id="UP000192578"/>
    </source>
</evidence>
<organism evidence="5 6">
    <name type="scientific">Hypsibius exemplaris</name>
    <name type="common">Freshwater tardigrade</name>
    <dbReference type="NCBI Taxonomy" id="2072580"/>
    <lineage>
        <taxon>Eukaryota</taxon>
        <taxon>Metazoa</taxon>
        <taxon>Ecdysozoa</taxon>
        <taxon>Tardigrada</taxon>
        <taxon>Eutardigrada</taxon>
        <taxon>Parachela</taxon>
        <taxon>Hypsibioidea</taxon>
        <taxon>Hypsibiidae</taxon>
        <taxon>Hypsibius</taxon>
    </lineage>
</organism>
<evidence type="ECO:0000256" key="2">
    <source>
        <dbReference type="PIRSR" id="PIRSR000097-2"/>
    </source>
</evidence>
<dbReference type="InterPro" id="IPR018170">
    <property type="entry name" value="Aldo/ket_reductase_CS"/>
</dbReference>
<dbReference type="SUPFAM" id="SSF51430">
    <property type="entry name" value="NAD(P)-linked oxidoreductase"/>
    <property type="match status" value="1"/>
</dbReference>
<reference evidence="6" key="1">
    <citation type="submission" date="2017-01" db="EMBL/GenBank/DDBJ databases">
        <title>Comparative genomics of anhydrobiosis in the tardigrade Hypsibius dujardini.</title>
        <authorList>
            <person name="Yoshida Y."/>
            <person name="Koutsovoulos G."/>
            <person name="Laetsch D."/>
            <person name="Stevens L."/>
            <person name="Kumar S."/>
            <person name="Horikawa D."/>
            <person name="Ishino K."/>
            <person name="Komine S."/>
            <person name="Tomita M."/>
            <person name="Blaxter M."/>
            <person name="Arakawa K."/>
        </authorList>
    </citation>
    <scope>NUCLEOTIDE SEQUENCE [LARGE SCALE GENOMIC DNA]</scope>
    <source>
        <strain evidence="6">Z151</strain>
    </source>
</reference>